<dbReference type="PANTHER" id="PTHR43312:SF1">
    <property type="entry name" value="NADP-DEPENDENT OXIDOREDUCTASE DOMAIN-CONTAINING PROTEIN"/>
    <property type="match status" value="1"/>
</dbReference>
<dbReference type="SUPFAM" id="SSF51430">
    <property type="entry name" value="NAD(P)-linked oxidoreductase"/>
    <property type="match status" value="1"/>
</dbReference>
<accession>A0A1B0ZYA2</accession>
<organism evidence="2 3">
    <name type="scientific">Tritonibacter mobilis F1926</name>
    <dbReference type="NCBI Taxonomy" id="1265309"/>
    <lineage>
        <taxon>Bacteria</taxon>
        <taxon>Pseudomonadati</taxon>
        <taxon>Pseudomonadota</taxon>
        <taxon>Alphaproteobacteria</taxon>
        <taxon>Rhodobacterales</taxon>
        <taxon>Paracoccaceae</taxon>
        <taxon>Tritonibacter</taxon>
    </lineage>
</organism>
<dbReference type="EMBL" id="CP015230">
    <property type="protein sequence ID" value="ANP39315.1"/>
    <property type="molecule type" value="Genomic_DNA"/>
</dbReference>
<dbReference type="Proteomes" id="UP000013243">
    <property type="component" value="Chromosome"/>
</dbReference>
<dbReference type="AlphaFoldDB" id="A0A1B0ZYA2"/>
<evidence type="ECO:0000313" key="3">
    <source>
        <dbReference type="Proteomes" id="UP000013243"/>
    </source>
</evidence>
<reference evidence="2 3" key="1">
    <citation type="journal article" date="2016" name="ISME J.">
        <title>Global occurrence and heterogeneity of the Roseobacter-clade species Ruegeria mobilis.</title>
        <authorList>
            <person name="Sonnenschein E."/>
            <person name="Gram L."/>
        </authorList>
    </citation>
    <scope>NUCLEOTIDE SEQUENCE [LARGE SCALE GENOMIC DNA]</scope>
    <source>
        <strain evidence="2 3">F1926</strain>
    </source>
</reference>
<dbReference type="GeneID" id="28248352"/>
<dbReference type="PANTHER" id="PTHR43312">
    <property type="entry name" value="D-THREO-ALDOSE 1-DEHYDROGENASE"/>
    <property type="match status" value="1"/>
</dbReference>
<dbReference type="KEGG" id="rmb:K529_000930"/>
<dbReference type="Gene3D" id="3.20.20.100">
    <property type="entry name" value="NADP-dependent oxidoreductase domain"/>
    <property type="match status" value="1"/>
</dbReference>
<dbReference type="CDD" id="cd19097">
    <property type="entry name" value="AKR_unchar"/>
    <property type="match status" value="1"/>
</dbReference>
<dbReference type="Pfam" id="PF00248">
    <property type="entry name" value="Aldo_ket_red"/>
    <property type="match status" value="1"/>
</dbReference>
<dbReference type="OrthoDB" id="9803483at2"/>
<evidence type="ECO:0000313" key="2">
    <source>
        <dbReference type="EMBL" id="ANP39315.1"/>
    </source>
</evidence>
<evidence type="ECO:0000259" key="1">
    <source>
        <dbReference type="Pfam" id="PF00248"/>
    </source>
</evidence>
<gene>
    <name evidence="2" type="ORF">K529_000930</name>
</gene>
<feature type="domain" description="NADP-dependent oxidoreductase" evidence="1">
    <location>
        <begin position="5"/>
        <end position="299"/>
    </location>
</feature>
<protein>
    <submittedName>
        <fullName evidence="2">Aldo/keto reductase</fullName>
    </submittedName>
</protein>
<sequence>MRYGKIGFGCWQLGGEQTVNGMQNGWHVGPEAQRIKLIEGAISSGIDVFDTAQAYGDGISETLLGTAVSRSGRRNDLLIVTKLSHLNTLAPDEINWPTFLSCLDDSRRRLQMDAIDVVLLHAPPPALLSDNIWSLFEKAREEGYIGSYGVSPRSWEELQHAADIGFGSYLQWNYSALERRCDEPFLSRLHQRGLKFIGRSTLFRGLITETFFREGPACCFHDARDQLPQVLLTEIHEKISALRPVAQALDLTLSEFAIGATLLNELSLCSLVGISKPDHLTSIIKVRNLPQVKLEEIQSALEAL</sequence>
<proteinExistence type="predicted"/>
<dbReference type="InterPro" id="IPR023210">
    <property type="entry name" value="NADP_OxRdtase_dom"/>
</dbReference>
<dbReference type="InterPro" id="IPR036812">
    <property type="entry name" value="NAD(P)_OxRdtase_dom_sf"/>
</dbReference>
<name>A0A1B0ZYA2_9RHOB</name>
<dbReference type="STRING" id="1265309.K529_000930"/>
<dbReference type="InterPro" id="IPR053135">
    <property type="entry name" value="AKR2_Oxidoreductase"/>
</dbReference>
<dbReference type="RefSeq" id="WP_005621955.1">
    <property type="nucleotide sequence ID" value="NZ_CP015230.1"/>
</dbReference>